<dbReference type="Pfam" id="PF20412">
    <property type="entry name" value="RALGAPB_N"/>
    <property type="match status" value="1"/>
</dbReference>
<dbReference type="Proteomes" id="UP000678393">
    <property type="component" value="Unassembled WGS sequence"/>
</dbReference>
<dbReference type="PANTHER" id="PTHR21344">
    <property type="entry name" value="RAL GTPASE-ACTIVATING PROTEIN SUBUNIT BETA"/>
    <property type="match status" value="1"/>
</dbReference>
<reference evidence="2" key="1">
    <citation type="submission" date="2021-04" db="EMBL/GenBank/DDBJ databases">
        <authorList>
            <consortium name="Molecular Ecology Group"/>
        </authorList>
    </citation>
    <scope>NUCLEOTIDE SEQUENCE</scope>
</reference>
<feature type="domain" description="Ral GTPase-activating protein subunit alpha/beta N-terminal" evidence="1">
    <location>
        <begin position="139"/>
        <end position="192"/>
    </location>
</feature>
<organism evidence="2 3">
    <name type="scientific">Candidula unifasciata</name>
    <dbReference type="NCBI Taxonomy" id="100452"/>
    <lineage>
        <taxon>Eukaryota</taxon>
        <taxon>Metazoa</taxon>
        <taxon>Spiralia</taxon>
        <taxon>Lophotrochozoa</taxon>
        <taxon>Mollusca</taxon>
        <taxon>Gastropoda</taxon>
        <taxon>Heterobranchia</taxon>
        <taxon>Euthyneura</taxon>
        <taxon>Panpulmonata</taxon>
        <taxon>Eupulmonata</taxon>
        <taxon>Stylommatophora</taxon>
        <taxon>Helicina</taxon>
        <taxon>Helicoidea</taxon>
        <taxon>Geomitridae</taxon>
        <taxon>Candidula</taxon>
    </lineage>
</organism>
<accession>A0A8S4A973</accession>
<dbReference type="EMBL" id="CAJHNH020007601">
    <property type="protein sequence ID" value="CAG5134811.1"/>
    <property type="molecule type" value="Genomic_DNA"/>
</dbReference>
<dbReference type="GO" id="GO:0005096">
    <property type="term" value="F:GTPase activator activity"/>
    <property type="evidence" value="ECO:0007669"/>
    <property type="project" value="InterPro"/>
</dbReference>
<sequence length="217" mass="24662">MYCDWASLQEEIQCDRGHQSVLHKFPASVGREVACHVVRHIAQNLSISTAADDPSSLQDEKDVKWTMEVLCFGLGLPLTEHETINNCVKVYVEWLSALLSPKSCVPRPIIEDPNPFAQIILHHLLNLFTPRPDSTSDLVNKQAVLCHRVLRAIESVAKESAILTRDTWEVLLKFLLAANDSLLSPPTEKGTMLFFEFYKRVRLLRLRQLSCNLCRNI</sequence>
<comment type="caution">
    <text evidence="2">The sequence shown here is derived from an EMBL/GenBank/DDBJ whole genome shotgun (WGS) entry which is preliminary data.</text>
</comment>
<keyword evidence="3" id="KW-1185">Reference proteome</keyword>
<gene>
    <name evidence="2" type="ORF">CUNI_LOCUS20369</name>
</gene>
<dbReference type="PANTHER" id="PTHR21344:SF1">
    <property type="entry name" value="RAL GTPASE-ACTIVATING PROTEIN SUBUNIT BETA"/>
    <property type="match status" value="1"/>
</dbReference>
<dbReference type="InterPro" id="IPR039930">
    <property type="entry name" value="RALGAPB"/>
</dbReference>
<name>A0A8S4A973_9EUPU</name>
<proteinExistence type="predicted"/>
<evidence type="ECO:0000313" key="3">
    <source>
        <dbReference type="Proteomes" id="UP000678393"/>
    </source>
</evidence>
<dbReference type="AlphaFoldDB" id="A0A8S4A973"/>
<dbReference type="OrthoDB" id="10009983at2759"/>
<dbReference type="InterPro" id="IPR046859">
    <property type="entry name" value="RGPA/RALGAPB_N"/>
</dbReference>
<protein>
    <recommendedName>
        <fullName evidence="1">Ral GTPase-activating protein subunit alpha/beta N-terminal domain-containing protein</fullName>
    </recommendedName>
</protein>
<evidence type="ECO:0000313" key="2">
    <source>
        <dbReference type="EMBL" id="CAG5134811.1"/>
    </source>
</evidence>
<evidence type="ECO:0000259" key="1">
    <source>
        <dbReference type="Pfam" id="PF20412"/>
    </source>
</evidence>